<dbReference type="InterPro" id="IPR003615">
    <property type="entry name" value="HNH_nuc"/>
</dbReference>
<keyword evidence="3" id="KW-0255">Endonuclease</keyword>
<dbReference type="GO" id="GO:0008270">
    <property type="term" value="F:zinc ion binding"/>
    <property type="evidence" value="ECO:0007669"/>
    <property type="project" value="InterPro"/>
</dbReference>
<dbReference type="AlphaFoldDB" id="A0A2G3PK69"/>
<dbReference type="Gene3D" id="1.10.30.50">
    <property type="match status" value="1"/>
</dbReference>
<evidence type="ECO:0000259" key="2">
    <source>
        <dbReference type="SMART" id="SM00507"/>
    </source>
</evidence>
<dbReference type="GO" id="GO:0004519">
    <property type="term" value="F:endonuclease activity"/>
    <property type="evidence" value="ECO:0007669"/>
    <property type="project" value="UniProtKB-KW"/>
</dbReference>
<feature type="domain" description="HNH nuclease" evidence="2">
    <location>
        <begin position="310"/>
        <end position="360"/>
    </location>
</feature>
<comment type="caution">
    <text evidence="3">The sequence shown here is derived from an EMBL/GenBank/DDBJ whole genome shotgun (WGS) entry which is preliminary data.</text>
</comment>
<evidence type="ECO:0000313" key="4">
    <source>
        <dbReference type="Proteomes" id="UP000225108"/>
    </source>
</evidence>
<gene>
    <name evidence="3" type="ORF">CSW57_14580</name>
</gene>
<evidence type="ECO:0000256" key="1">
    <source>
        <dbReference type="ARBA" id="ARBA00023450"/>
    </source>
</evidence>
<proteinExistence type="inferred from homology"/>
<dbReference type="Proteomes" id="UP000225108">
    <property type="component" value="Unassembled WGS sequence"/>
</dbReference>
<dbReference type="InterPro" id="IPR003870">
    <property type="entry name" value="DUF222"/>
</dbReference>
<sequence length="413" mass="43544">MAVVDLVDEVIGVGFPDDPAGVVAVVKDLITVRNAVDARLAAGAAIIDRLGVAKRIGSTTSKLLQANGATPGAAARWLRIGTGLAGLDRTAGYFRDGFLSAEHVDAVVRGIGHVRGRVVGVMSDEFRGEVERKLVAHAVSGAPPAEIGRIARAVGNEVAGEQGGVPAAEDVSLNTLDYAVTTDGRLSGTFDVDAVTGEKMMSALDVWSRPRPEPDGSADIRTPSQRRADALHQLLDCGGGGQGWVSAPRTEVMVTFPADHPDRASLRWMGPVTEATAAAAACDASITSITLDGQQVPIDLSPPRRLFTGPVRKAILLRDTCCIKCGAPATWSDCHHIVHWTDGGPTILGNGCLLCRTCHRAVHHTDWEITMGLDGHPWLIPPADIDPTRQPLPAYNRRTRTLAACSGCPTRTA</sequence>
<dbReference type="Pfam" id="PF02720">
    <property type="entry name" value="DUF222"/>
    <property type="match status" value="1"/>
</dbReference>
<organism evidence="3 4">
    <name type="scientific">Williamsia marianensis</name>
    <dbReference type="NCBI Taxonomy" id="85044"/>
    <lineage>
        <taxon>Bacteria</taxon>
        <taxon>Bacillati</taxon>
        <taxon>Actinomycetota</taxon>
        <taxon>Actinomycetes</taxon>
        <taxon>Mycobacteriales</taxon>
        <taxon>Nocardiaceae</taxon>
        <taxon>Williamsia</taxon>
    </lineage>
</organism>
<keyword evidence="3" id="KW-0378">Hydrolase</keyword>
<name>A0A2G3PK69_WILMA</name>
<dbReference type="CDD" id="cd00085">
    <property type="entry name" value="HNHc"/>
    <property type="match status" value="1"/>
</dbReference>
<dbReference type="GO" id="GO:0003676">
    <property type="term" value="F:nucleic acid binding"/>
    <property type="evidence" value="ECO:0007669"/>
    <property type="project" value="InterPro"/>
</dbReference>
<accession>A0A2G3PK69</accession>
<keyword evidence="3" id="KW-0540">Nuclease</keyword>
<reference evidence="3 4" key="1">
    <citation type="submission" date="2017-10" db="EMBL/GenBank/DDBJ databases">
        <title>The draft genome sequence of Williamsia sp. BULT 1.1 isolated from the semi-arid grassland soils from South Africa.</title>
        <authorList>
            <person name="Kabwe M.H."/>
            <person name="Govender N."/>
            <person name="Mutseka Lunga P."/>
            <person name="Vikram S."/>
            <person name="Makhalanyane T.P."/>
        </authorList>
    </citation>
    <scope>NUCLEOTIDE SEQUENCE [LARGE SCALE GENOMIC DNA]</scope>
    <source>
        <strain evidence="3 4">BULT 1.1</strain>
    </source>
</reference>
<dbReference type="SMART" id="SM00507">
    <property type="entry name" value="HNHc"/>
    <property type="match status" value="1"/>
</dbReference>
<evidence type="ECO:0000313" key="3">
    <source>
        <dbReference type="EMBL" id="PHV66218.1"/>
    </source>
</evidence>
<protein>
    <submittedName>
        <fullName evidence="3">HNH endonuclease</fullName>
    </submittedName>
</protein>
<dbReference type="RefSeq" id="WP_099384476.1">
    <property type="nucleotide sequence ID" value="NZ_PEBD01000010.1"/>
</dbReference>
<dbReference type="Pfam" id="PF01844">
    <property type="entry name" value="HNH"/>
    <property type="match status" value="1"/>
</dbReference>
<comment type="similarity">
    <text evidence="1">Belongs to the Rv1128c/1148c/1588c/1702c/1945/3466 family.</text>
</comment>
<dbReference type="EMBL" id="PEBD01000010">
    <property type="protein sequence ID" value="PHV66218.1"/>
    <property type="molecule type" value="Genomic_DNA"/>
</dbReference>
<dbReference type="InterPro" id="IPR002711">
    <property type="entry name" value="HNH"/>
</dbReference>